<dbReference type="InterPro" id="IPR046348">
    <property type="entry name" value="SIS_dom_sf"/>
</dbReference>
<proteinExistence type="predicted"/>
<dbReference type="Proteomes" id="UP000195781">
    <property type="component" value="Unassembled WGS sequence"/>
</dbReference>
<dbReference type="InterPro" id="IPR035472">
    <property type="entry name" value="RpiR-like_SIS"/>
</dbReference>
<dbReference type="EMBL" id="NFIE01000001">
    <property type="protein sequence ID" value="OUN89860.1"/>
    <property type="molecule type" value="Genomic_DNA"/>
</dbReference>
<name>A0A1Y3Y6B6_9ACTN</name>
<accession>A0A1Y3Y6B6</accession>
<dbReference type="AlphaFoldDB" id="A0A1Y3Y6B6"/>
<keyword evidence="3" id="KW-1185">Reference proteome</keyword>
<dbReference type="PANTHER" id="PTHR30390:SF7">
    <property type="entry name" value="PHOSPHOHEPTOSE ISOMERASE"/>
    <property type="match status" value="1"/>
</dbReference>
<dbReference type="OrthoDB" id="9805185at2"/>
<feature type="domain" description="SIS" evidence="1">
    <location>
        <begin position="39"/>
        <end position="216"/>
    </location>
</feature>
<evidence type="ECO:0000259" key="1">
    <source>
        <dbReference type="PROSITE" id="PS51464"/>
    </source>
</evidence>
<dbReference type="InterPro" id="IPR001347">
    <property type="entry name" value="SIS_dom"/>
</dbReference>
<comment type="caution">
    <text evidence="2">The sequence shown here is derived from an EMBL/GenBank/DDBJ whole genome shotgun (WGS) entry which is preliminary data.</text>
</comment>
<protein>
    <recommendedName>
        <fullName evidence="1">SIS domain-containing protein</fullName>
    </recommendedName>
</protein>
<dbReference type="GO" id="GO:1901135">
    <property type="term" value="P:carbohydrate derivative metabolic process"/>
    <property type="evidence" value="ECO:0007669"/>
    <property type="project" value="InterPro"/>
</dbReference>
<organism evidence="2 3">
    <name type="scientific">[Collinsella] massiliensis</name>
    <dbReference type="NCBI Taxonomy" id="1232426"/>
    <lineage>
        <taxon>Bacteria</taxon>
        <taxon>Bacillati</taxon>
        <taxon>Actinomycetota</taxon>
        <taxon>Coriobacteriia</taxon>
        <taxon>Coriobacteriales</taxon>
        <taxon>Coriobacteriaceae</taxon>
        <taxon>Enorma</taxon>
    </lineage>
</organism>
<dbReference type="InterPro" id="IPR050099">
    <property type="entry name" value="SIS_GmhA/DiaA_subfam"/>
</dbReference>
<dbReference type="NCBIfam" id="NF002805">
    <property type="entry name" value="PRK02947.1"/>
    <property type="match status" value="1"/>
</dbReference>
<evidence type="ECO:0000313" key="2">
    <source>
        <dbReference type="EMBL" id="OUN89860.1"/>
    </source>
</evidence>
<dbReference type="PANTHER" id="PTHR30390">
    <property type="entry name" value="SEDOHEPTULOSE 7-PHOSPHATE ISOMERASE / DNAA INITIATOR-ASSOCIATING FACTOR FOR REPLICATION INITIATION"/>
    <property type="match status" value="1"/>
</dbReference>
<dbReference type="GO" id="GO:0097367">
    <property type="term" value="F:carbohydrate derivative binding"/>
    <property type="evidence" value="ECO:0007669"/>
    <property type="project" value="InterPro"/>
</dbReference>
<gene>
    <name evidence="2" type="ORF">B5G02_00460</name>
</gene>
<dbReference type="CDD" id="cd05013">
    <property type="entry name" value="SIS_RpiR"/>
    <property type="match status" value="1"/>
</dbReference>
<evidence type="ECO:0000313" key="3">
    <source>
        <dbReference type="Proteomes" id="UP000195781"/>
    </source>
</evidence>
<reference evidence="3" key="1">
    <citation type="submission" date="2017-04" db="EMBL/GenBank/DDBJ databases">
        <title>Function of individual gut microbiota members based on whole genome sequencing of pure cultures obtained from chicken caecum.</title>
        <authorList>
            <person name="Medvecky M."/>
            <person name="Cejkova D."/>
            <person name="Polansky O."/>
            <person name="Karasova D."/>
            <person name="Kubasova T."/>
            <person name="Cizek A."/>
            <person name="Rychlik I."/>
        </authorList>
    </citation>
    <scope>NUCLEOTIDE SEQUENCE [LARGE SCALE GENOMIC DNA]</scope>
    <source>
        <strain evidence="3">An5</strain>
    </source>
</reference>
<dbReference type="Gene3D" id="3.40.50.10490">
    <property type="entry name" value="Glucose-6-phosphate isomerase like protein, domain 1"/>
    <property type="match status" value="1"/>
</dbReference>
<dbReference type="PROSITE" id="PS51464">
    <property type="entry name" value="SIS"/>
    <property type="match status" value="1"/>
</dbReference>
<dbReference type="Pfam" id="PF13580">
    <property type="entry name" value="SIS_2"/>
    <property type="match status" value="1"/>
</dbReference>
<dbReference type="SUPFAM" id="SSF53697">
    <property type="entry name" value="SIS domain"/>
    <property type="match status" value="1"/>
</dbReference>
<sequence length="242" mass="26217">MKEETVLKTAERFKAEIIRRLAEVTDGQDEAIHQAAVIFADVIERGGIIRAFGSGHSHANALEICGRAGGYIQTKIVREPALGIYEMLDGVGDQFWLKLDVRPEDCLVLISNSGRNPLPVELAMHAQEAGIPVIAVTAREVSAAGTSRSKSGKRLFECADVVLDNKSSFGDAALEVEGIPTKVGGTSLYTGCLLLDCVVMESLDILLERGVVPPLYMSANVDGGPEFNQRLLDQFKDRLAEY</sequence>